<evidence type="ECO:0000313" key="1">
    <source>
        <dbReference type="EMBL" id="PSJ39935.1"/>
    </source>
</evidence>
<gene>
    <name evidence="1" type="ORF">C7I55_15415</name>
</gene>
<dbReference type="EMBL" id="PXYI01000004">
    <property type="protein sequence ID" value="PSJ39935.1"/>
    <property type="molecule type" value="Genomic_DNA"/>
</dbReference>
<accession>A0A2P7QPP0</accession>
<proteinExistence type="predicted"/>
<name>A0A2P7QPP0_9SPHN</name>
<organism evidence="1 2">
    <name type="scientific">Allosphingosinicella deserti</name>
    <dbReference type="NCBI Taxonomy" id="2116704"/>
    <lineage>
        <taxon>Bacteria</taxon>
        <taxon>Pseudomonadati</taxon>
        <taxon>Pseudomonadota</taxon>
        <taxon>Alphaproteobacteria</taxon>
        <taxon>Sphingomonadales</taxon>
        <taxon>Sphingomonadaceae</taxon>
        <taxon>Allosphingosinicella</taxon>
    </lineage>
</organism>
<protein>
    <submittedName>
        <fullName evidence="1">Uncharacterized protein</fullName>
    </submittedName>
</protein>
<dbReference type="AlphaFoldDB" id="A0A2P7QPP0"/>
<comment type="caution">
    <text evidence="1">The sequence shown here is derived from an EMBL/GenBank/DDBJ whole genome shotgun (WGS) entry which is preliminary data.</text>
</comment>
<keyword evidence="2" id="KW-1185">Reference proteome</keyword>
<evidence type="ECO:0000313" key="2">
    <source>
        <dbReference type="Proteomes" id="UP000241167"/>
    </source>
</evidence>
<reference evidence="1 2" key="1">
    <citation type="submission" date="2018-03" db="EMBL/GenBank/DDBJ databases">
        <title>The draft genome of Sphingosinicella sp. GL-C-18.</title>
        <authorList>
            <person name="Liu L."/>
            <person name="Li L."/>
            <person name="Liang L."/>
            <person name="Zhang X."/>
            <person name="Wang T."/>
        </authorList>
    </citation>
    <scope>NUCLEOTIDE SEQUENCE [LARGE SCALE GENOMIC DNA]</scope>
    <source>
        <strain evidence="1 2">GL-C-18</strain>
    </source>
</reference>
<dbReference type="Proteomes" id="UP000241167">
    <property type="component" value="Unassembled WGS sequence"/>
</dbReference>
<sequence length="74" mass="8131">MIHTLSKTTLCSPACTWAVQNGHSKRDYLALPEVRKWMDDSLKRSGVPGALVAVRESTDGPEFASAQDIIECLQ</sequence>